<evidence type="ECO:0000313" key="3">
    <source>
        <dbReference type="Proteomes" id="UP001301769"/>
    </source>
</evidence>
<evidence type="ECO:0000313" key="2">
    <source>
        <dbReference type="EMBL" id="KAK4208076.1"/>
    </source>
</evidence>
<proteinExistence type="predicted"/>
<evidence type="ECO:0000256" key="1">
    <source>
        <dbReference type="SAM" id="MobiDB-lite"/>
    </source>
</evidence>
<gene>
    <name evidence="2" type="ORF">QBC37DRAFT_82733</name>
</gene>
<feature type="region of interest" description="Disordered" evidence="1">
    <location>
        <begin position="240"/>
        <end position="268"/>
    </location>
</feature>
<name>A0AAN6XWW3_9PEZI</name>
<accession>A0AAN6XWW3</accession>
<reference evidence="2" key="2">
    <citation type="submission" date="2023-05" db="EMBL/GenBank/DDBJ databases">
        <authorList>
            <consortium name="Lawrence Berkeley National Laboratory"/>
            <person name="Steindorff A."/>
            <person name="Hensen N."/>
            <person name="Bonometti L."/>
            <person name="Westerberg I."/>
            <person name="Brannstrom I.O."/>
            <person name="Guillou S."/>
            <person name="Cros-Aarteil S."/>
            <person name="Calhoun S."/>
            <person name="Haridas S."/>
            <person name="Kuo A."/>
            <person name="Mondo S."/>
            <person name="Pangilinan J."/>
            <person name="Riley R."/>
            <person name="Labutti K."/>
            <person name="Andreopoulos B."/>
            <person name="Lipzen A."/>
            <person name="Chen C."/>
            <person name="Yanf M."/>
            <person name="Daum C."/>
            <person name="Ng V."/>
            <person name="Clum A."/>
            <person name="Ohm R."/>
            <person name="Martin F."/>
            <person name="Silar P."/>
            <person name="Natvig D."/>
            <person name="Lalanne C."/>
            <person name="Gautier V."/>
            <person name="Ament-Velasquez S.L."/>
            <person name="Kruys A."/>
            <person name="Hutchinson M.I."/>
            <person name="Powell A.J."/>
            <person name="Barry K."/>
            <person name="Miller A.N."/>
            <person name="Grigoriev I.V."/>
            <person name="Debuchy R."/>
            <person name="Gladieux P."/>
            <person name="Thoren M.H."/>
            <person name="Johannesson H."/>
        </authorList>
    </citation>
    <scope>NUCLEOTIDE SEQUENCE</scope>
    <source>
        <strain evidence="2">PSN293</strain>
    </source>
</reference>
<dbReference type="AlphaFoldDB" id="A0AAN6XWW3"/>
<dbReference type="EMBL" id="MU858259">
    <property type="protein sequence ID" value="KAK4208076.1"/>
    <property type="molecule type" value="Genomic_DNA"/>
</dbReference>
<dbReference type="Proteomes" id="UP001301769">
    <property type="component" value="Unassembled WGS sequence"/>
</dbReference>
<feature type="compositionally biased region" description="Basic and acidic residues" evidence="1">
    <location>
        <begin position="249"/>
        <end position="260"/>
    </location>
</feature>
<sequence length="268" mass="30908">MLDHLGLRFQKLTRIRILQEAITPCPRHGWVDSTTSRWKFFHSLEIHDPRVFMNLSVDVSCYLQHQLNQDLNLGLAISEFSIPGKDEHFTTFMEVKFRERSNTPYGRQPHSPETTVLTMCGLTEPTGNRDVKHIDFWLAVIRQHEPGDIEGLFQLPEVFEIKSGSYNPYTLSALGQRLRAMYSTNPRSDVFSRECEVNVNGYELKISVDIRRWAPKLKYRDQVGSQFVGLEVKVEMLDSTDSTDLSETGGDKNPPRKSQLEEYLQSLN</sequence>
<comment type="caution">
    <text evidence="2">The sequence shown here is derived from an EMBL/GenBank/DDBJ whole genome shotgun (WGS) entry which is preliminary data.</text>
</comment>
<reference evidence="2" key="1">
    <citation type="journal article" date="2023" name="Mol. Phylogenet. Evol.">
        <title>Genome-scale phylogeny and comparative genomics of the fungal order Sordariales.</title>
        <authorList>
            <person name="Hensen N."/>
            <person name="Bonometti L."/>
            <person name="Westerberg I."/>
            <person name="Brannstrom I.O."/>
            <person name="Guillou S."/>
            <person name="Cros-Aarteil S."/>
            <person name="Calhoun S."/>
            <person name="Haridas S."/>
            <person name="Kuo A."/>
            <person name="Mondo S."/>
            <person name="Pangilinan J."/>
            <person name="Riley R."/>
            <person name="LaButti K."/>
            <person name="Andreopoulos B."/>
            <person name="Lipzen A."/>
            <person name="Chen C."/>
            <person name="Yan M."/>
            <person name="Daum C."/>
            <person name="Ng V."/>
            <person name="Clum A."/>
            <person name="Steindorff A."/>
            <person name="Ohm R.A."/>
            <person name="Martin F."/>
            <person name="Silar P."/>
            <person name="Natvig D.O."/>
            <person name="Lalanne C."/>
            <person name="Gautier V."/>
            <person name="Ament-Velasquez S.L."/>
            <person name="Kruys A."/>
            <person name="Hutchinson M.I."/>
            <person name="Powell A.J."/>
            <person name="Barry K."/>
            <person name="Miller A.N."/>
            <person name="Grigoriev I.V."/>
            <person name="Debuchy R."/>
            <person name="Gladieux P."/>
            <person name="Hiltunen Thoren M."/>
            <person name="Johannesson H."/>
        </authorList>
    </citation>
    <scope>NUCLEOTIDE SEQUENCE</scope>
    <source>
        <strain evidence="2">PSN293</strain>
    </source>
</reference>
<organism evidence="2 3">
    <name type="scientific">Rhypophila decipiens</name>
    <dbReference type="NCBI Taxonomy" id="261697"/>
    <lineage>
        <taxon>Eukaryota</taxon>
        <taxon>Fungi</taxon>
        <taxon>Dikarya</taxon>
        <taxon>Ascomycota</taxon>
        <taxon>Pezizomycotina</taxon>
        <taxon>Sordariomycetes</taxon>
        <taxon>Sordariomycetidae</taxon>
        <taxon>Sordariales</taxon>
        <taxon>Naviculisporaceae</taxon>
        <taxon>Rhypophila</taxon>
    </lineage>
</organism>
<protein>
    <submittedName>
        <fullName evidence="2">Uncharacterized protein</fullName>
    </submittedName>
</protein>
<keyword evidence="3" id="KW-1185">Reference proteome</keyword>